<dbReference type="OrthoDB" id="1741334at2759"/>
<dbReference type="SUPFAM" id="SSF52540">
    <property type="entry name" value="P-loop containing nucleoside triphosphate hydrolases"/>
    <property type="match status" value="1"/>
</dbReference>
<organism evidence="7 8">
    <name type="scientific">Acanthaster planci</name>
    <name type="common">Crown-of-thorns starfish</name>
    <dbReference type="NCBI Taxonomy" id="133434"/>
    <lineage>
        <taxon>Eukaryota</taxon>
        <taxon>Metazoa</taxon>
        <taxon>Echinodermata</taxon>
        <taxon>Eleutherozoa</taxon>
        <taxon>Asterozoa</taxon>
        <taxon>Asteroidea</taxon>
        <taxon>Valvatacea</taxon>
        <taxon>Valvatida</taxon>
        <taxon>Acanthasteridae</taxon>
        <taxon>Acanthaster</taxon>
    </lineage>
</organism>
<dbReference type="GO" id="GO:0046872">
    <property type="term" value="F:metal ion binding"/>
    <property type="evidence" value="ECO:0007669"/>
    <property type="project" value="UniProtKB-KW"/>
</dbReference>
<dbReference type="GO" id="GO:0005524">
    <property type="term" value="F:ATP binding"/>
    <property type="evidence" value="ECO:0007669"/>
    <property type="project" value="UniProtKB-KW"/>
</dbReference>
<dbReference type="GeneID" id="110983945"/>
<dbReference type="PANTHER" id="PTHR23264">
    <property type="entry name" value="NUCLEOTIDE-BINDING PROTEIN NBP35 YEAST -RELATED"/>
    <property type="match status" value="1"/>
</dbReference>
<evidence type="ECO:0000256" key="2">
    <source>
        <dbReference type="ARBA" id="ARBA00022723"/>
    </source>
</evidence>
<evidence type="ECO:0000256" key="1">
    <source>
        <dbReference type="ARBA" id="ARBA00022485"/>
    </source>
</evidence>
<dbReference type="Pfam" id="PF10609">
    <property type="entry name" value="ParA"/>
    <property type="match status" value="1"/>
</dbReference>
<evidence type="ECO:0000256" key="6">
    <source>
        <dbReference type="ARBA" id="ARBA00023014"/>
    </source>
</evidence>
<evidence type="ECO:0000256" key="3">
    <source>
        <dbReference type="ARBA" id="ARBA00022741"/>
    </source>
</evidence>
<keyword evidence="5" id="KW-0408">Iron</keyword>
<dbReference type="GO" id="GO:0051539">
    <property type="term" value="F:4 iron, 4 sulfur cluster binding"/>
    <property type="evidence" value="ECO:0007669"/>
    <property type="project" value="UniProtKB-KW"/>
</dbReference>
<dbReference type="InterPro" id="IPR019591">
    <property type="entry name" value="Mrp/NBP35_ATP-bd"/>
</dbReference>
<name>A0A8B7Z3I6_ACAPL</name>
<dbReference type="FunFam" id="3.40.50.300:FF:001119">
    <property type="entry name" value="Iron-sulfur cluster carrier protein"/>
    <property type="match status" value="1"/>
</dbReference>
<gene>
    <name evidence="8" type="primary">LOC110983945</name>
</gene>
<dbReference type="GO" id="GO:0016226">
    <property type="term" value="P:iron-sulfur cluster assembly"/>
    <property type="evidence" value="ECO:0007669"/>
    <property type="project" value="InterPro"/>
</dbReference>
<dbReference type="KEGG" id="aplc:110983945"/>
<dbReference type="GO" id="GO:0005829">
    <property type="term" value="C:cytosol"/>
    <property type="evidence" value="ECO:0007669"/>
    <property type="project" value="TreeGrafter"/>
</dbReference>
<proteinExistence type="inferred from homology"/>
<keyword evidence="4" id="KW-0067">ATP-binding</keyword>
<dbReference type="CDD" id="cd02037">
    <property type="entry name" value="Mrp_NBP35"/>
    <property type="match status" value="1"/>
</dbReference>
<dbReference type="Proteomes" id="UP000694845">
    <property type="component" value="Unplaced"/>
</dbReference>
<keyword evidence="1" id="KW-0004">4Fe-4S</keyword>
<dbReference type="HAMAP" id="MF_02040">
    <property type="entry name" value="Mrp_NBP35"/>
    <property type="match status" value="1"/>
</dbReference>
<evidence type="ECO:0000256" key="5">
    <source>
        <dbReference type="ARBA" id="ARBA00023004"/>
    </source>
</evidence>
<keyword evidence="3" id="KW-0547">Nucleotide-binding</keyword>
<reference evidence="8" key="1">
    <citation type="submission" date="2025-08" db="UniProtKB">
        <authorList>
            <consortium name="RefSeq"/>
        </authorList>
    </citation>
    <scope>IDENTIFICATION</scope>
</reference>
<keyword evidence="6" id="KW-0411">Iron-sulfur</keyword>
<dbReference type="InterPro" id="IPR027417">
    <property type="entry name" value="P-loop_NTPase"/>
</dbReference>
<dbReference type="AlphaFoldDB" id="A0A8B7Z3I6"/>
<dbReference type="InterPro" id="IPR033756">
    <property type="entry name" value="YlxH/NBP35"/>
</dbReference>
<keyword evidence="2" id="KW-0479">Metal-binding</keyword>
<evidence type="ECO:0000313" key="7">
    <source>
        <dbReference type="Proteomes" id="UP000694845"/>
    </source>
</evidence>
<evidence type="ECO:0000256" key="4">
    <source>
        <dbReference type="ARBA" id="ARBA00022840"/>
    </source>
</evidence>
<keyword evidence="7" id="KW-1185">Reference proteome</keyword>
<dbReference type="Gene3D" id="3.40.50.300">
    <property type="entry name" value="P-loop containing nucleotide triphosphate hydrolases"/>
    <property type="match status" value="1"/>
</dbReference>
<protein>
    <submittedName>
        <fullName evidence="8">Cytosolic Fe-S cluster assembly factor NUBP2 homolog isoform X1</fullName>
    </submittedName>
</protein>
<evidence type="ECO:0000313" key="8">
    <source>
        <dbReference type="RefSeq" id="XP_022099340.1"/>
    </source>
</evidence>
<dbReference type="PANTHER" id="PTHR23264:SF21">
    <property type="entry name" value="NUCLEOTIDE BINDING PROTEIN 1-LIKE PROTEIN"/>
    <property type="match status" value="1"/>
</dbReference>
<dbReference type="RefSeq" id="XP_022099340.1">
    <property type="nucleotide sequence ID" value="XM_022243648.1"/>
</dbReference>
<accession>A0A8B7Z3I6</accession>
<dbReference type="GO" id="GO:0140663">
    <property type="term" value="F:ATP-dependent FeS chaperone activity"/>
    <property type="evidence" value="ECO:0007669"/>
    <property type="project" value="InterPro"/>
</dbReference>
<sequence>MYCPIAPCMEDGHGIALKINMETKEQLDTATAVGCPSETSLAGRADVCKGCPGQMLCQQQGGADPDQEIIDLRMNAIKHKILIISGKGGVGKSSLAATLSMALAKLHPNKVGLVDVDVCGPSCPQLMAVENQTVVNTQWGWTPLKSPLGHIKVMSVGSLLQQTDSAVVWRGPRKTQLIKRFLKDTFWGRLDCLVFDTPPGTSDEHLTVVKVLKNVNPDGALIVTTSQLVAIATVRKEITFCRKMGLKILGVVENMSGFVCPCCQEETNLFPVGGVEELAQEFNLKYLGKIPLDPRLTSCCEAGQSIFEEYPDSPATKALIKLAETLETCLKR</sequence>